<organism evidence="1 2">
    <name type="scientific">Mesoterricola silvestris</name>
    <dbReference type="NCBI Taxonomy" id="2927979"/>
    <lineage>
        <taxon>Bacteria</taxon>
        <taxon>Pseudomonadati</taxon>
        <taxon>Acidobacteriota</taxon>
        <taxon>Holophagae</taxon>
        <taxon>Holophagales</taxon>
        <taxon>Holophagaceae</taxon>
        <taxon>Mesoterricola</taxon>
    </lineage>
</organism>
<evidence type="ECO:0000313" key="1">
    <source>
        <dbReference type="EMBL" id="BDU72589.1"/>
    </source>
</evidence>
<proteinExistence type="predicted"/>
<accession>A0AA48K853</accession>
<dbReference type="KEGG" id="msil:METEAL_17630"/>
<dbReference type="EMBL" id="AP027080">
    <property type="protein sequence ID" value="BDU72589.1"/>
    <property type="molecule type" value="Genomic_DNA"/>
</dbReference>
<gene>
    <name evidence="1" type="ORF">METEAL_17630</name>
</gene>
<dbReference type="AlphaFoldDB" id="A0AA48K853"/>
<evidence type="ECO:0000313" key="2">
    <source>
        <dbReference type="Proteomes" id="UP001238179"/>
    </source>
</evidence>
<dbReference type="RefSeq" id="WP_316415502.1">
    <property type="nucleotide sequence ID" value="NZ_AP027080.1"/>
</dbReference>
<keyword evidence="2" id="KW-1185">Reference proteome</keyword>
<sequence>MSVSSVGSNESQNLGSIILQSLVAAGSGASNPGGAANSLSDLLNLSPSSLSLAKAPAKVTEAMGDLFGAQKDVTGDMATLKGYFKENPGSLATLLGALQGGTSTYGSSGLTSNSALMAALAKAKAGGTDTSSVLSALMGARHESLLDYIGGSSGSTGSNGMSLLG</sequence>
<reference evidence="2" key="1">
    <citation type="journal article" date="2023" name="Int. J. Syst. Evol. Microbiol.">
        <title>Mesoterricola silvestris gen. nov., sp. nov., Mesoterricola sediminis sp. nov., Geothrix oryzae sp. nov., Geothrix edaphica sp. nov., Geothrix rubra sp. nov., and Geothrix limicola sp. nov., six novel members of Acidobacteriota isolated from soils.</title>
        <authorList>
            <person name="Itoh H."/>
            <person name="Sugisawa Y."/>
            <person name="Mise K."/>
            <person name="Xu Z."/>
            <person name="Kuniyasu M."/>
            <person name="Ushijima N."/>
            <person name="Kawano K."/>
            <person name="Kobayashi E."/>
            <person name="Shiratori Y."/>
            <person name="Masuda Y."/>
            <person name="Senoo K."/>
        </authorList>
    </citation>
    <scope>NUCLEOTIDE SEQUENCE [LARGE SCALE GENOMIC DNA]</scope>
    <source>
        <strain evidence="2">W79</strain>
    </source>
</reference>
<protein>
    <submittedName>
        <fullName evidence="1">Uncharacterized protein</fullName>
    </submittedName>
</protein>
<dbReference type="Proteomes" id="UP001238179">
    <property type="component" value="Chromosome"/>
</dbReference>
<name>A0AA48K853_9BACT</name>